<reference evidence="3 4" key="1">
    <citation type="submission" date="2021-02" db="EMBL/GenBank/DDBJ databases">
        <title>Streptomyces spirodelae sp. nov., isolated from duckweed.</title>
        <authorList>
            <person name="Saimee Y."/>
            <person name="Duangmal K."/>
        </authorList>
    </citation>
    <scope>NUCLEOTIDE SEQUENCE [LARGE SCALE GENOMIC DNA]</scope>
    <source>
        <strain evidence="3 4">DSM 42105</strain>
    </source>
</reference>
<dbReference type="EMBL" id="JAFFZM010000021">
    <property type="protein sequence ID" value="MBO8202248.1"/>
    <property type="molecule type" value="Genomic_DNA"/>
</dbReference>
<evidence type="ECO:0000259" key="2">
    <source>
        <dbReference type="Pfam" id="PF11716"/>
    </source>
</evidence>
<dbReference type="RefSeq" id="WP_209213793.1">
    <property type="nucleotide sequence ID" value="NZ_JAFFZM010000021.1"/>
</dbReference>
<dbReference type="GeneID" id="96262619"/>
<dbReference type="InterPro" id="IPR034660">
    <property type="entry name" value="DinB/YfiT-like"/>
</dbReference>
<sequence length="217" mass="22430">MTDGGNSAPGTGIGAGPGGGADSPVDLRPAARRTAALVTRVEDAQLDDPTPCTEFAVRDLLRHIGNLAVGLQYTARKELGEVTAAAPGSAGDQPLPDDWRERLPHQLADLAVAWSAPGAWTGTTQAGGFTLTGTEGGLVTLDELVVHGWDLARATGQRYDVDEESLRAVHGFLAGAVEEDGEQGIFGQIVHVGKDAPLLDQVVGLAGRDPGWRSPAA</sequence>
<feature type="compositionally biased region" description="Gly residues" evidence="1">
    <location>
        <begin position="11"/>
        <end position="21"/>
    </location>
</feature>
<dbReference type="SUPFAM" id="SSF109854">
    <property type="entry name" value="DinB/YfiT-like putative metalloenzymes"/>
    <property type="match status" value="1"/>
</dbReference>
<comment type="caution">
    <text evidence="3">The sequence shown here is derived from an EMBL/GenBank/DDBJ whole genome shotgun (WGS) entry which is preliminary data.</text>
</comment>
<dbReference type="InterPro" id="IPR017517">
    <property type="entry name" value="Maleyloyr_isom"/>
</dbReference>
<dbReference type="NCBIfam" id="TIGR03083">
    <property type="entry name" value="maleylpyruvate isomerase family mycothiol-dependent enzyme"/>
    <property type="match status" value="1"/>
</dbReference>
<accession>A0ABS3Y3M5</accession>
<evidence type="ECO:0000256" key="1">
    <source>
        <dbReference type="SAM" id="MobiDB-lite"/>
    </source>
</evidence>
<dbReference type="Gene3D" id="1.20.120.450">
    <property type="entry name" value="dinb family like domain"/>
    <property type="match status" value="1"/>
</dbReference>
<dbReference type="Proteomes" id="UP000721954">
    <property type="component" value="Unassembled WGS sequence"/>
</dbReference>
<dbReference type="Pfam" id="PF11716">
    <property type="entry name" value="MDMPI_N"/>
    <property type="match status" value="1"/>
</dbReference>
<organism evidence="3 4">
    <name type="scientific">Streptomyces smyrnaeus</name>
    <dbReference type="NCBI Taxonomy" id="1387713"/>
    <lineage>
        <taxon>Bacteria</taxon>
        <taxon>Bacillati</taxon>
        <taxon>Actinomycetota</taxon>
        <taxon>Actinomycetes</taxon>
        <taxon>Kitasatosporales</taxon>
        <taxon>Streptomycetaceae</taxon>
        <taxon>Streptomyces</taxon>
    </lineage>
</organism>
<evidence type="ECO:0000313" key="3">
    <source>
        <dbReference type="EMBL" id="MBO8202248.1"/>
    </source>
</evidence>
<protein>
    <submittedName>
        <fullName evidence="3">TIGR03086 family protein</fullName>
    </submittedName>
</protein>
<name>A0ABS3Y3M5_9ACTN</name>
<evidence type="ECO:0000313" key="4">
    <source>
        <dbReference type="Proteomes" id="UP000721954"/>
    </source>
</evidence>
<keyword evidence="4" id="KW-1185">Reference proteome</keyword>
<proteinExistence type="predicted"/>
<feature type="region of interest" description="Disordered" evidence="1">
    <location>
        <begin position="1"/>
        <end position="27"/>
    </location>
</feature>
<dbReference type="NCBIfam" id="TIGR03086">
    <property type="entry name" value="TIGR03086 family metal-binding protein"/>
    <property type="match status" value="1"/>
</dbReference>
<gene>
    <name evidence="3" type="ORF">JW613_28760</name>
</gene>
<feature type="domain" description="Mycothiol-dependent maleylpyruvate isomerase metal-binding" evidence="2">
    <location>
        <begin position="27"/>
        <end position="152"/>
    </location>
</feature>
<dbReference type="InterPro" id="IPR024344">
    <property type="entry name" value="MDMPI_metal-binding"/>
</dbReference>
<dbReference type="InterPro" id="IPR017520">
    <property type="entry name" value="CHP03086"/>
</dbReference>